<gene>
    <name evidence="3" type="ORF">C8A01DRAFT_33363</name>
</gene>
<keyword evidence="2" id="KW-1133">Transmembrane helix</keyword>
<dbReference type="AlphaFoldDB" id="A0AAN6SUG5"/>
<dbReference type="Proteomes" id="UP001303115">
    <property type="component" value="Unassembled WGS sequence"/>
</dbReference>
<feature type="compositionally biased region" description="Low complexity" evidence="1">
    <location>
        <begin position="164"/>
        <end position="173"/>
    </location>
</feature>
<feature type="compositionally biased region" description="Low complexity" evidence="1">
    <location>
        <begin position="99"/>
        <end position="137"/>
    </location>
</feature>
<keyword evidence="4" id="KW-1185">Reference proteome</keyword>
<sequence>MVVPFLTGSRRGRFLSIVLLFTGLILWFGYQTPLSTVRPEPFDLHKGSPAVPNVARPPHDHATPQHDYPAQEAESSETEDIGSGSYGFESEPGSSGDRTTTTESTQTTDVAGTTTADFTGSYPAESTESTEIVVTETMATETTGSFLAESTESTETADIDDTTTTETTEPSRTPILTVF</sequence>
<reference evidence="4" key="1">
    <citation type="journal article" date="2023" name="Mol. Phylogenet. Evol.">
        <title>Genome-scale phylogeny and comparative genomics of the fungal order Sordariales.</title>
        <authorList>
            <person name="Hensen N."/>
            <person name="Bonometti L."/>
            <person name="Westerberg I."/>
            <person name="Brannstrom I.O."/>
            <person name="Guillou S."/>
            <person name="Cros-Aarteil S."/>
            <person name="Calhoun S."/>
            <person name="Haridas S."/>
            <person name="Kuo A."/>
            <person name="Mondo S."/>
            <person name="Pangilinan J."/>
            <person name="Riley R."/>
            <person name="LaButti K."/>
            <person name="Andreopoulos B."/>
            <person name="Lipzen A."/>
            <person name="Chen C."/>
            <person name="Yan M."/>
            <person name="Daum C."/>
            <person name="Ng V."/>
            <person name="Clum A."/>
            <person name="Steindorff A."/>
            <person name="Ohm R.A."/>
            <person name="Martin F."/>
            <person name="Silar P."/>
            <person name="Natvig D.O."/>
            <person name="Lalanne C."/>
            <person name="Gautier V."/>
            <person name="Ament-Velasquez S.L."/>
            <person name="Kruys A."/>
            <person name="Hutchinson M.I."/>
            <person name="Powell A.J."/>
            <person name="Barry K."/>
            <person name="Miller A.N."/>
            <person name="Grigoriev I.V."/>
            <person name="Debuchy R."/>
            <person name="Gladieux P."/>
            <person name="Hiltunen Thoren M."/>
            <person name="Johannesson H."/>
        </authorList>
    </citation>
    <scope>NUCLEOTIDE SEQUENCE [LARGE SCALE GENOMIC DNA]</scope>
    <source>
        <strain evidence="4">CBS 284.82</strain>
    </source>
</reference>
<name>A0AAN6SUG5_9PEZI</name>
<evidence type="ECO:0000256" key="1">
    <source>
        <dbReference type="SAM" id="MobiDB-lite"/>
    </source>
</evidence>
<keyword evidence="2" id="KW-0812">Transmembrane</keyword>
<protein>
    <submittedName>
        <fullName evidence="3">Uncharacterized protein</fullName>
    </submittedName>
</protein>
<organism evidence="3 4">
    <name type="scientific">Parachaetomium inaequale</name>
    <dbReference type="NCBI Taxonomy" id="2588326"/>
    <lineage>
        <taxon>Eukaryota</taxon>
        <taxon>Fungi</taxon>
        <taxon>Dikarya</taxon>
        <taxon>Ascomycota</taxon>
        <taxon>Pezizomycotina</taxon>
        <taxon>Sordariomycetes</taxon>
        <taxon>Sordariomycetidae</taxon>
        <taxon>Sordariales</taxon>
        <taxon>Chaetomiaceae</taxon>
        <taxon>Parachaetomium</taxon>
    </lineage>
</organism>
<dbReference type="EMBL" id="MU854339">
    <property type="protein sequence ID" value="KAK4042561.1"/>
    <property type="molecule type" value="Genomic_DNA"/>
</dbReference>
<comment type="caution">
    <text evidence="3">The sequence shown here is derived from an EMBL/GenBank/DDBJ whole genome shotgun (WGS) entry which is preliminary data.</text>
</comment>
<proteinExistence type="predicted"/>
<evidence type="ECO:0000313" key="3">
    <source>
        <dbReference type="EMBL" id="KAK4042561.1"/>
    </source>
</evidence>
<evidence type="ECO:0000256" key="2">
    <source>
        <dbReference type="SAM" id="Phobius"/>
    </source>
</evidence>
<feature type="region of interest" description="Disordered" evidence="1">
    <location>
        <begin position="46"/>
        <end position="179"/>
    </location>
</feature>
<evidence type="ECO:0000313" key="4">
    <source>
        <dbReference type="Proteomes" id="UP001303115"/>
    </source>
</evidence>
<feature type="transmembrane region" description="Helical" evidence="2">
    <location>
        <begin position="12"/>
        <end position="30"/>
    </location>
</feature>
<accession>A0AAN6SUG5</accession>
<keyword evidence="2" id="KW-0472">Membrane</keyword>